<reference evidence="7" key="1">
    <citation type="submission" date="2019-08" db="EMBL/GenBank/DDBJ databases">
        <authorList>
            <person name="Kucharzyk K."/>
            <person name="Murdoch R.W."/>
            <person name="Higgins S."/>
            <person name="Loffler F."/>
        </authorList>
    </citation>
    <scope>NUCLEOTIDE SEQUENCE</scope>
</reference>
<dbReference type="InterPro" id="IPR050367">
    <property type="entry name" value="APC_superfamily"/>
</dbReference>
<proteinExistence type="predicted"/>
<evidence type="ECO:0000256" key="5">
    <source>
        <dbReference type="SAM" id="Phobius"/>
    </source>
</evidence>
<evidence type="ECO:0000259" key="6">
    <source>
        <dbReference type="Pfam" id="PF00324"/>
    </source>
</evidence>
<evidence type="ECO:0000256" key="4">
    <source>
        <dbReference type="ARBA" id="ARBA00023136"/>
    </source>
</evidence>
<keyword evidence="4 5" id="KW-0472">Membrane</keyword>
<keyword evidence="3 5" id="KW-1133">Transmembrane helix</keyword>
<dbReference type="Gene3D" id="1.20.1740.10">
    <property type="entry name" value="Amino acid/polyamine transporter I"/>
    <property type="match status" value="1"/>
</dbReference>
<dbReference type="PANTHER" id="PTHR42770:SF8">
    <property type="entry name" value="PUTRESCINE IMPORTER PUUP"/>
    <property type="match status" value="1"/>
</dbReference>
<feature type="transmembrane region" description="Helical" evidence="5">
    <location>
        <begin position="61"/>
        <end position="80"/>
    </location>
</feature>
<keyword evidence="2 5" id="KW-0812">Transmembrane</keyword>
<comment type="subcellular location">
    <subcellularLocation>
        <location evidence="1">Membrane</location>
        <topology evidence="1">Multi-pass membrane protein</topology>
    </subcellularLocation>
</comment>
<feature type="transmembrane region" description="Helical" evidence="5">
    <location>
        <begin position="114"/>
        <end position="134"/>
    </location>
</feature>
<protein>
    <submittedName>
        <fullName evidence="7">Putrescine importer PuuP</fullName>
    </submittedName>
</protein>
<dbReference type="InterPro" id="IPR004841">
    <property type="entry name" value="AA-permease/SLC12A_dom"/>
</dbReference>
<dbReference type="Pfam" id="PF00324">
    <property type="entry name" value="AA_permease"/>
    <property type="match status" value="1"/>
</dbReference>
<evidence type="ECO:0000256" key="2">
    <source>
        <dbReference type="ARBA" id="ARBA00022692"/>
    </source>
</evidence>
<feature type="transmembrane region" description="Helical" evidence="5">
    <location>
        <begin position="159"/>
        <end position="178"/>
    </location>
</feature>
<feature type="domain" description="Amino acid permease/ SLC12A" evidence="6">
    <location>
        <begin position="6"/>
        <end position="217"/>
    </location>
</feature>
<evidence type="ECO:0000256" key="1">
    <source>
        <dbReference type="ARBA" id="ARBA00004141"/>
    </source>
</evidence>
<accession>A0A645HIZ0</accession>
<sequence length="220" mass="23767">MTHGMLALAYVVATIAMLFTALSYGRMSAAYPIAGSAYSYTQRSINPHIGFLSGWAILMDYLLLPMICCLLGAIFFAPYFPNVPSWVWIVLLMALSTIINFFGVSVTARVNNTVILLQIVFAVGFIIFIAKWLITGNGAATFFDASAILNPVEFNKPDMGWGVIFTGASILALSFLGFDAVSTMAEEAINPEKNLGRATLIICLGSGAFFIGLSYLMQLA</sequence>
<feature type="transmembrane region" description="Helical" evidence="5">
    <location>
        <begin position="86"/>
        <end position="107"/>
    </location>
</feature>
<organism evidence="7">
    <name type="scientific">bioreactor metagenome</name>
    <dbReference type="NCBI Taxonomy" id="1076179"/>
    <lineage>
        <taxon>unclassified sequences</taxon>
        <taxon>metagenomes</taxon>
        <taxon>ecological metagenomes</taxon>
    </lineage>
</organism>
<dbReference type="PANTHER" id="PTHR42770">
    <property type="entry name" value="AMINO ACID TRANSPORTER-RELATED"/>
    <property type="match status" value="1"/>
</dbReference>
<dbReference type="GO" id="GO:0016020">
    <property type="term" value="C:membrane"/>
    <property type="evidence" value="ECO:0007669"/>
    <property type="project" value="UniProtKB-SubCell"/>
</dbReference>
<evidence type="ECO:0000256" key="3">
    <source>
        <dbReference type="ARBA" id="ARBA00022989"/>
    </source>
</evidence>
<dbReference type="GO" id="GO:0055085">
    <property type="term" value="P:transmembrane transport"/>
    <property type="evidence" value="ECO:0007669"/>
    <property type="project" value="InterPro"/>
</dbReference>
<feature type="transmembrane region" description="Helical" evidence="5">
    <location>
        <begin position="6"/>
        <end position="24"/>
    </location>
</feature>
<dbReference type="AlphaFoldDB" id="A0A645HIZ0"/>
<comment type="caution">
    <text evidence="7">The sequence shown here is derived from an EMBL/GenBank/DDBJ whole genome shotgun (WGS) entry which is preliminary data.</text>
</comment>
<name>A0A645HIZ0_9ZZZZ</name>
<feature type="transmembrane region" description="Helical" evidence="5">
    <location>
        <begin position="198"/>
        <end position="217"/>
    </location>
</feature>
<dbReference type="EMBL" id="VSSQ01093553">
    <property type="protein sequence ID" value="MPN38372.1"/>
    <property type="molecule type" value="Genomic_DNA"/>
</dbReference>
<evidence type="ECO:0000313" key="7">
    <source>
        <dbReference type="EMBL" id="MPN38372.1"/>
    </source>
</evidence>
<gene>
    <name evidence="7" type="primary">puuP_3</name>
    <name evidence="7" type="ORF">SDC9_185896</name>
</gene>